<feature type="compositionally biased region" description="Basic and acidic residues" evidence="1">
    <location>
        <begin position="794"/>
        <end position="803"/>
    </location>
</feature>
<feature type="compositionally biased region" description="Low complexity" evidence="1">
    <location>
        <begin position="821"/>
        <end position="835"/>
    </location>
</feature>
<evidence type="ECO:0000313" key="3">
    <source>
        <dbReference type="EMBL" id="CAL1163246.1"/>
    </source>
</evidence>
<feature type="compositionally biased region" description="Basic residues" evidence="1">
    <location>
        <begin position="887"/>
        <end position="897"/>
    </location>
</feature>
<feature type="region of interest" description="Disordered" evidence="1">
    <location>
        <begin position="780"/>
        <end position="1072"/>
    </location>
</feature>
<organism evidence="2">
    <name type="scientific">Cladocopium goreaui</name>
    <dbReference type="NCBI Taxonomy" id="2562237"/>
    <lineage>
        <taxon>Eukaryota</taxon>
        <taxon>Sar</taxon>
        <taxon>Alveolata</taxon>
        <taxon>Dinophyceae</taxon>
        <taxon>Suessiales</taxon>
        <taxon>Symbiodiniaceae</taxon>
        <taxon>Cladocopium</taxon>
    </lineage>
</organism>
<protein>
    <submittedName>
        <fullName evidence="2">Uncharacterized protein</fullName>
    </submittedName>
</protein>
<feature type="compositionally biased region" description="Basic residues" evidence="1">
    <location>
        <begin position="1242"/>
        <end position="1252"/>
    </location>
</feature>
<feature type="compositionally biased region" description="Basic and acidic residues" evidence="1">
    <location>
        <begin position="559"/>
        <end position="593"/>
    </location>
</feature>
<evidence type="ECO:0000313" key="2">
    <source>
        <dbReference type="EMBL" id="CAI4009871.1"/>
    </source>
</evidence>
<feature type="compositionally biased region" description="Basic and acidic residues" evidence="1">
    <location>
        <begin position="961"/>
        <end position="970"/>
    </location>
</feature>
<feature type="compositionally biased region" description="Basic and acidic residues" evidence="1">
    <location>
        <begin position="687"/>
        <end position="731"/>
    </location>
</feature>
<name>A0A9P1DHU0_9DINO</name>
<proteinExistence type="predicted"/>
<feature type="compositionally biased region" description="Basic and acidic residues" evidence="1">
    <location>
        <begin position="923"/>
        <end position="941"/>
    </location>
</feature>
<dbReference type="Proteomes" id="UP001152797">
    <property type="component" value="Unassembled WGS sequence"/>
</dbReference>
<dbReference type="EMBL" id="CAMXCT020004668">
    <property type="protein sequence ID" value="CAL1163246.1"/>
    <property type="molecule type" value="Genomic_DNA"/>
</dbReference>
<keyword evidence="4" id="KW-1185">Reference proteome</keyword>
<feature type="compositionally biased region" description="Basic residues" evidence="1">
    <location>
        <begin position="942"/>
        <end position="960"/>
    </location>
</feature>
<feature type="compositionally biased region" description="Basic and acidic residues" evidence="1">
    <location>
        <begin position="979"/>
        <end position="1046"/>
    </location>
</feature>
<gene>
    <name evidence="2" type="ORF">C1SCF055_LOCUS35201</name>
</gene>
<dbReference type="OrthoDB" id="438727at2759"/>
<feature type="compositionally biased region" description="Basic and acidic residues" evidence="1">
    <location>
        <begin position="854"/>
        <end position="883"/>
    </location>
</feature>
<feature type="compositionally biased region" description="Basic and acidic residues" evidence="1">
    <location>
        <begin position="643"/>
        <end position="675"/>
    </location>
</feature>
<accession>A0A9P1DHU0</accession>
<reference evidence="2" key="1">
    <citation type="submission" date="2022-10" db="EMBL/GenBank/DDBJ databases">
        <authorList>
            <person name="Chen Y."/>
            <person name="Dougan E. K."/>
            <person name="Chan C."/>
            <person name="Rhodes N."/>
            <person name="Thang M."/>
        </authorList>
    </citation>
    <scope>NUCLEOTIDE SEQUENCE</scope>
</reference>
<comment type="caution">
    <text evidence="2">The sequence shown here is derived from an EMBL/GenBank/DDBJ whole genome shotgun (WGS) entry which is preliminary data.</text>
</comment>
<feature type="region of interest" description="Disordered" evidence="1">
    <location>
        <begin position="1215"/>
        <end position="1299"/>
    </location>
</feature>
<feature type="compositionally biased region" description="Basic residues" evidence="1">
    <location>
        <begin position="1266"/>
        <end position="1279"/>
    </location>
</feature>
<reference evidence="3" key="2">
    <citation type="submission" date="2024-04" db="EMBL/GenBank/DDBJ databases">
        <authorList>
            <person name="Chen Y."/>
            <person name="Shah S."/>
            <person name="Dougan E. K."/>
            <person name="Thang M."/>
            <person name="Chan C."/>
        </authorList>
    </citation>
    <scope>NUCLEOTIDE SEQUENCE [LARGE SCALE GENOMIC DNA]</scope>
</reference>
<feature type="compositionally biased region" description="Basic and acidic residues" evidence="1">
    <location>
        <begin position="1253"/>
        <end position="1265"/>
    </location>
</feature>
<feature type="region of interest" description="Disordered" evidence="1">
    <location>
        <begin position="1179"/>
        <end position="1201"/>
    </location>
</feature>
<dbReference type="Gene3D" id="3.30.470.20">
    <property type="entry name" value="ATP-grasp fold, B domain"/>
    <property type="match status" value="1"/>
</dbReference>
<evidence type="ECO:0000313" key="4">
    <source>
        <dbReference type="Proteomes" id="UP001152797"/>
    </source>
</evidence>
<feature type="compositionally biased region" description="Basic and acidic residues" evidence="1">
    <location>
        <begin position="1280"/>
        <end position="1299"/>
    </location>
</feature>
<feature type="compositionally biased region" description="Acidic residues" evidence="1">
    <location>
        <begin position="904"/>
        <end position="917"/>
    </location>
</feature>
<feature type="region of interest" description="Disordered" evidence="1">
    <location>
        <begin position="555"/>
        <end position="744"/>
    </location>
</feature>
<sequence length="1399" mass="156697">MGRLAKLCRSRPCVGSTPLAPNAGREGHGAFERLKQTSDLALGGLALAFGAAYLPQVGRFRYYANRGEEALGRNCQPGAVDPNGKILEDEDPLDKNQQVHWEPSCGPKEDLIFSYFDTFGGAQMPTLGSEAVLRLMDRDVTNIYDHKRGLEERLREFGCAGANGPFAATYFTAEEALQATDDVGSDVDSDVGSAPLFFAKLPEQSGGRGIQVLRREDLAESARSEYVFQRAIQDLELIDGRKFVVRFFFWVYQGSIYLHQHGVLIVHGARYDANSVEAAVQFQHDWYDNDSETYLLTLQSSDQASHWRGAIAQRLLEAAPALEPLLRQTRQQRKCYTLVGGDALIQSNGDAKLIELNMRKRAVALLDQYALGETEIATVPISIMNVREPSQDFYKSYLTEGGYREKRFVQLGAKEGISEQRALRSLNDGKVPLDFSFIDLHPKKGLSEEMVQCDNNTKFLLAWLPVFAVDPPTEKECKEVLAKVAQDQRMTLSKDKEDIGDWCRTEGNLHRALASKVLSAYSRTEKTRSQGSNMHKLKKLVSLIFKDAGVVKRTKSIRRPLEAPDKKPQGTEQKDPEGTLKKDLEKVEKDNKAEPSQLDDNVEEVELLIEEGEEEENMTDDEETEPTPAPVARELFPQGPVKVGEDTAKVEAPKEVEPRKVEKKVEEKVPKEPRQAEATGKPLENSNPKDPELTKGGKVEAEKEDVQKKHGNKNGRDTHSKGDTLSKEATDAKQVSATDEKKNTEALETAQALALGLQEILADCTRENKPKILKMINGILGSEPTSVDSLPGKRKNEFAEPKAQKNLKAAKCPEELENENAGEAPEPDAAAAAYADTKPLVPEVPDLAQSDNIKPPDADDVDTIRKQLEEQRLLRAMNKEKSAQKPGPKKASKKSKAAKKDREVDDENNGDEAEDEMQTALDEQDKVMKTERETEDNEKQPRRGRGRGKGRGRGRGKNTQKRKEPEHEQDNGNDAENQPEEKKQKAEKTRAGEHEDKQSEEKPKEVDNKENAKEGEKEGDNGEKAKEGENGDGEKRKEGDKEEAMKVESNQEQPGDSGGAPAQEAEDEAERARLEEIEERRKAAHARYMRYFRNVRNPSTPPELRKMAQAAHGSKSMNSILYDAWASCSEGQWGKSKFLVSIRERHSTTRRGVRKWLTAPEMDTRFGAENGNLIRNRKLLDPELKERETREHPELPGNQEMMQFLTLVDDAHEESHEEELDKLYQSLDESDSSSSSSSSSDKKKKKKKKSKKDKKEDKAEKEPEKKPKKKSKKAKKSKKVKQESKEPTAEEEQKKHDAEIKKKLLKTAKKALSDASSKIKWALDLKPNLSSLSDRYASSVKDDVEEKVSKLEDCRTTLQKAVESSEVTEAMVDDCGNARKDLEMACEPLKMKKPKKASK</sequence>
<dbReference type="EMBL" id="CAMXCT010004668">
    <property type="protein sequence ID" value="CAI4009871.1"/>
    <property type="molecule type" value="Genomic_DNA"/>
</dbReference>
<feature type="compositionally biased region" description="Acidic residues" evidence="1">
    <location>
        <begin position="600"/>
        <end position="625"/>
    </location>
</feature>
<evidence type="ECO:0000256" key="1">
    <source>
        <dbReference type="SAM" id="MobiDB-lite"/>
    </source>
</evidence>
<feature type="compositionally biased region" description="Basic and acidic residues" evidence="1">
    <location>
        <begin position="1179"/>
        <end position="1194"/>
    </location>
</feature>
<dbReference type="EMBL" id="CAMXCT030004668">
    <property type="protein sequence ID" value="CAL4797183.1"/>
    <property type="molecule type" value="Genomic_DNA"/>
</dbReference>